<reference evidence="1 2" key="1">
    <citation type="submission" date="2019-04" db="EMBL/GenBank/DDBJ databases">
        <title>The sequence and de novo assembly of Takifugu bimaculatus genome using PacBio and Hi-C technologies.</title>
        <authorList>
            <person name="Xu P."/>
            <person name="Liu B."/>
            <person name="Zhou Z."/>
        </authorList>
    </citation>
    <scope>NUCLEOTIDE SEQUENCE [LARGE SCALE GENOMIC DNA]</scope>
    <source>
        <strain evidence="1">TB-2018</strain>
        <tissue evidence="1">Muscle</tissue>
    </source>
</reference>
<name>A0A4Z2BYG6_9TELE</name>
<evidence type="ECO:0000313" key="1">
    <source>
        <dbReference type="EMBL" id="TNM97184.1"/>
    </source>
</evidence>
<dbReference type="Proteomes" id="UP000516260">
    <property type="component" value="Chromosome 16"/>
</dbReference>
<sequence>MGRSSVTQRFSLTGSRLRDCNDELCHPTLHHYRKWNRAPLLNNMAAIKLTGLVKPSTPL</sequence>
<dbReference type="AlphaFoldDB" id="A0A4Z2BYG6"/>
<accession>A0A4Z2BYG6</accession>
<gene>
    <name evidence="1" type="ORF">fugu_015340</name>
</gene>
<proteinExistence type="predicted"/>
<dbReference type="EMBL" id="SWLE01000008">
    <property type="protein sequence ID" value="TNM97184.1"/>
    <property type="molecule type" value="Genomic_DNA"/>
</dbReference>
<organism evidence="1 2">
    <name type="scientific">Takifugu bimaculatus</name>
    <dbReference type="NCBI Taxonomy" id="433685"/>
    <lineage>
        <taxon>Eukaryota</taxon>
        <taxon>Metazoa</taxon>
        <taxon>Chordata</taxon>
        <taxon>Craniata</taxon>
        <taxon>Vertebrata</taxon>
        <taxon>Euteleostomi</taxon>
        <taxon>Actinopterygii</taxon>
        <taxon>Neopterygii</taxon>
        <taxon>Teleostei</taxon>
        <taxon>Neoteleostei</taxon>
        <taxon>Acanthomorphata</taxon>
        <taxon>Eupercaria</taxon>
        <taxon>Tetraodontiformes</taxon>
        <taxon>Tetradontoidea</taxon>
        <taxon>Tetraodontidae</taxon>
        <taxon>Takifugu</taxon>
    </lineage>
</organism>
<protein>
    <submittedName>
        <fullName evidence="1">Uncharacterized protein</fullName>
    </submittedName>
</protein>
<evidence type="ECO:0000313" key="2">
    <source>
        <dbReference type="Proteomes" id="UP000516260"/>
    </source>
</evidence>
<comment type="caution">
    <text evidence="1">The sequence shown here is derived from an EMBL/GenBank/DDBJ whole genome shotgun (WGS) entry which is preliminary data.</text>
</comment>
<keyword evidence="2" id="KW-1185">Reference proteome</keyword>